<dbReference type="GO" id="GO:0032259">
    <property type="term" value="P:methylation"/>
    <property type="evidence" value="ECO:0007669"/>
    <property type="project" value="UniProtKB-KW"/>
</dbReference>
<dbReference type="Gene3D" id="3.40.50.150">
    <property type="entry name" value="Vaccinia Virus protein VP39"/>
    <property type="match status" value="1"/>
</dbReference>
<sequence length="171" mass="19770">MHRSSFLSMKKFKNNYLNNNDVLKILDIGSYDSSGTSFNYRSIFDNDNWEYIGMDLKEGPNVDLIVSDLYNWKEIPNETFDVVISGQAFEHMEFFWRAMGEVSRILKNEGYCCIIAPSSGPVHKNPLDCFRFTSDGMKEIAKYVDLTILEVYTNVNEESSPWFDSILIAKK</sequence>
<proteinExistence type="predicted"/>
<gene>
    <name evidence="2" type="ORF">sm9_1981</name>
</gene>
<dbReference type="AlphaFoldDB" id="A0A0U3E9W3"/>
<reference evidence="2 3" key="1">
    <citation type="submission" date="2015-04" db="EMBL/GenBank/DDBJ databases">
        <title>The complete genome sequence of the rumen methanogen Methanobrevibacter millerae SM9.</title>
        <authorList>
            <person name="Leahy S.C."/>
            <person name="Kelly W.J."/>
            <person name="Pacheco D.M."/>
            <person name="Li D."/>
            <person name="Altermann E."/>
            <person name="Attwood G.T."/>
        </authorList>
    </citation>
    <scope>NUCLEOTIDE SEQUENCE [LARGE SCALE GENOMIC DNA]</scope>
    <source>
        <strain evidence="2 3">SM9</strain>
    </source>
</reference>
<organism evidence="2 3">
    <name type="scientific">Methanobrevibacter millerae</name>
    <dbReference type="NCBI Taxonomy" id="230361"/>
    <lineage>
        <taxon>Archaea</taxon>
        <taxon>Methanobacteriati</taxon>
        <taxon>Methanobacteriota</taxon>
        <taxon>Methanomada group</taxon>
        <taxon>Methanobacteria</taxon>
        <taxon>Methanobacteriales</taxon>
        <taxon>Methanobacteriaceae</taxon>
        <taxon>Methanobrevibacter</taxon>
    </lineage>
</organism>
<dbReference type="CDD" id="cd02440">
    <property type="entry name" value="AdoMet_MTases"/>
    <property type="match status" value="1"/>
</dbReference>
<name>A0A0U3E9W3_9EURY</name>
<dbReference type="GO" id="GO:0008757">
    <property type="term" value="F:S-adenosylmethionine-dependent methyltransferase activity"/>
    <property type="evidence" value="ECO:0007669"/>
    <property type="project" value="InterPro"/>
</dbReference>
<dbReference type="GeneID" id="26736934"/>
<evidence type="ECO:0000313" key="3">
    <source>
        <dbReference type="Proteomes" id="UP000067738"/>
    </source>
</evidence>
<keyword evidence="2" id="KW-0489">Methyltransferase</keyword>
<keyword evidence="2" id="KW-0808">Transferase</keyword>
<evidence type="ECO:0000259" key="1">
    <source>
        <dbReference type="Pfam" id="PF08241"/>
    </source>
</evidence>
<accession>A0A0U3E9W3</accession>
<dbReference type="OrthoDB" id="1018at2157"/>
<dbReference type="InterPro" id="IPR029063">
    <property type="entry name" value="SAM-dependent_MTases_sf"/>
</dbReference>
<dbReference type="InterPro" id="IPR013216">
    <property type="entry name" value="Methyltransf_11"/>
</dbReference>
<dbReference type="Pfam" id="PF08241">
    <property type="entry name" value="Methyltransf_11"/>
    <property type="match status" value="1"/>
</dbReference>
<dbReference type="EMBL" id="CP011266">
    <property type="protein sequence ID" value="ALT69744.1"/>
    <property type="molecule type" value="Genomic_DNA"/>
</dbReference>
<feature type="domain" description="Methyltransferase type 11" evidence="1">
    <location>
        <begin position="59"/>
        <end position="114"/>
    </location>
</feature>
<evidence type="ECO:0000313" key="2">
    <source>
        <dbReference type="EMBL" id="ALT69744.1"/>
    </source>
</evidence>
<dbReference type="PATRIC" id="fig|230361.4.peg.2047"/>
<keyword evidence="3" id="KW-1185">Reference proteome</keyword>
<dbReference type="KEGG" id="mmil:sm9_1981"/>
<dbReference type="RefSeq" id="WP_058739962.1">
    <property type="nucleotide sequence ID" value="NZ_CP011266.1"/>
</dbReference>
<dbReference type="Proteomes" id="UP000067738">
    <property type="component" value="Chromosome"/>
</dbReference>
<dbReference type="SUPFAM" id="SSF53335">
    <property type="entry name" value="S-adenosyl-L-methionine-dependent methyltransferases"/>
    <property type="match status" value="1"/>
</dbReference>
<protein>
    <submittedName>
        <fullName evidence="2">SAM-dependent methyltransferase</fullName>
    </submittedName>
</protein>